<dbReference type="AlphaFoldDB" id="M5TX28"/>
<reference evidence="2 3" key="1">
    <citation type="journal article" date="2013" name="Mar. Genomics">
        <title>Expression of sulfatases in Rhodopirellula baltica and the diversity of sulfatases in the genus Rhodopirellula.</title>
        <authorList>
            <person name="Wegner C.E."/>
            <person name="Richter-Heitmann T."/>
            <person name="Klindworth A."/>
            <person name="Klockow C."/>
            <person name="Richter M."/>
            <person name="Achstetter T."/>
            <person name="Glockner F.O."/>
            <person name="Harder J."/>
        </authorList>
    </citation>
    <scope>NUCLEOTIDE SEQUENCE [LARGE SCALE GENOMIC DNA]</scope>
    <source>
        <strain evidence="2 3">SM41</strain>
    </source>
</reference>
<name>M5TX28_9BACT</name>
<evidence type="ECO:0000313" key="3">
    <source>
        <dbReference type="Proteomes" id="UP000011885"/>
    </source>
</evidence>
<dbReference type="SUPFAM" id="SSF141072">
    <property type="entry name" value="CalX-like"/>
    <property type="match status" value="1"/>
</dbReference>
<comment type="caution">
    <text evidence="2">The sequence shown here is derived from an EMBL/GenBank/DDBJ whole genome shotgun (WGS) entry which is preliminary data.</text>
</comment>
<dbReference type="SUPFAM" id="SSF55486">
    <property type="entry name" value="Metalloproteases ('zincins'), catalytic domain"/>
    <property type="match status" value="1"/>
</dbReference>
<feature type="compositionally biased region" description="Low complexity" evidence="1">
    <location>
        <begin position="657"/>
        <end position="667"/>
    </location>
</feature>
<feature type="region of interest" description="Disordered" evidence="1">
    <location>
        <begin position="640"/>
        <end position="669"/>
    </location>
</feature>
<dbReference type="EMBL" id="ANOH01000341">
    <property type="protein sequence ID" value="EMI53599.1"/>
    <property type="molecule type" value="Genomic_DNA"/>
</dbReference>
<dbReference type="GO" id="GO:0000272">
    <property type="term" value="P:polysaccharide catabolic process"/>
    <property type="evidence" value="ECO:0007669"/>
    <property type="project" value="InterPro"/>
</dbReference>
<dbReference type="GO" id="GO:0004553">
    <property type="term" value="F:hydrolase activity, hydrolyzing O-glycosyl compounds"/>
    <property type="evidence" value="ECO:0007669"/>
    <property type="project" value="InterPro"/>
</dbReference>
<evidence type="ECO:0000313" key="2">
    <source>
        <dbReference type="EMBL" id="EMI53599.1"/>
    </source>
</evidence>
<gene>
    <name evidence="2" type="ORF">RSSM_04939</name>
</gene>
<sequence>MLADTREDERDFKLSSRLSIAFRDLSMLRKPRRTSRMSQWPQRFVRLERLEKRELLAGDVASPAAEIAQSVERAAEGEDTSTVHFRFDYRHDTGFFNNHPERKALLEEAGQYLTDRLSDTLAAIPASNSNYSWQAHYTNPSNGANTKVPNGFSVAANEIVVFVGSRNLQSLDASAQLKTRAHADGVNTPFSYNCATGTQAQCDAFGSTLLTRGEGTTMGVGANDFAPFVGSISFDTRSETVNAWNFDDEPLEENQLRFVTFVQHELAHILGHGVADSFITRVSGGRFNGPKTNAAYVGSGSVPLNGEHIAQSVENEQSTIMTASINTPDLFSALDFAVLDDIGWQVTGDSRPTVNITTQSTVVTEGVGSLQVTATLSKTSASSITIPVSMSGAATSDVELSSTEFVFAANQRTATITIEVTDDTADETTEAVTVSLLGASGAIQGSTTDFRLTIFDDDGVDWTTVPRLDPAAVSNPLTIAGNNQASGIVFRATASQNLQVTASNVDQISEAVLLIDKDQEIIGQYTSTGLASTPLTQGEPYALIFLPRLTTRTFNITYPAGLGASMPWTNVLFPQDVNGNGAVSETDALQIINQLNSAGDGVSVDSSAVSGDSFYDVSGDQRITALDALRVINYLNNRDSVGSEPIQGDPVPPAPATSPANTSMAASQPDEFETIAEAIAVGAIAAPTKATATDFAFSSIASDSVDEIFADDFSANGGESGSDESEGDRQLLDLLSDRPRDA</sequence>
<dbReference type="InterPro" id="IPR036439">
    <property type="entry name" value="Dockerin_dom_sf"/>
</dbReference>
<organism evidence="2 3">
    <name type="scientific">Rhodopirellula sallentina SM41</name>
    <dbReference type="NCBI Taxonomy" id="1263870"/>
    <lineage>
        <taxon>Bacteria</taxon>
        <taxon>Pseudomonadati</taxon>
        <taxon>Planctomycetota</taxon>
        <taxon>Planctomycetia</taxon>
        <taxon>Pirellulales</taxon>
        <taxon>Pirellulaceae</taxon>
        <taxon>Rhodopirellula</taxon>
    </lineage>
</organism>
<dbReference type="Pfam" id="PF00404">
    <property type="entry name" value="Dockerin_1"/>
    <property type="match status" value="1"/>
</dbReference>
<dbReference type="Gene3D" id="2.60.40.2030">
    <property type="match status" value="1"/>
</dbReference>
<feature type="region of interest" description="Disordered" evidence="1">
    <location>
        <begin position="711"/>
        <end position="742"/>
    </location>
</feature>
<protein>
    <submittedName>
        <fullName evidence="2">Extracellular nuclease</fullName>
    </submittedName>
</protein>
<dbReference type="InterPro" id="IPR038081">
    <property type="entry name" value="CalX-like_sf"/>
</dbReference>
<proteinExistence type="predicted"/>
<feature type="compositionally biased region" description="Basic and acidic residues" evidence="1">
    <location>
        <begin position="727"/>
        <end position="742"/>
    </location>
</feature>
<dbReference type="Proteomes" id="UP000011885">
    <property type="component" value="Unassembled WGS sequence"/>
</dbReference>
<accession>M5TX28</accession>
<dbReference type="InterPro" id="IPR002105">
    <property type="entry name" value="Dockerin_1_rpt"/>
</dbReference>
<evidence type="ECO:0000256" key="1">
    <source>
        <dbReference type="SAM" id="MobiDB-lite"/>
    </source>
</evidence>
<keyword evidence="3" id="KW-1185">Reference proteome</keyword>
<dbReference type="PATRIC" id="fig|1263870.3.peg.5225"/>
<dbReference type="SUPFAM" id="SSF63446">
    <property type="entry name" value="Type I dockerin domain"/>
    <property type="match status" value="1"/>
</dbReference>